<feature type="region of interest" description="Disordered" evidence="2">
    <location>
        <begin position="32"/>
        <end position="66"/>
    </location>
</feature>
<dbReference type="Pfam" id="PF13286">
    <property type="entry name" value="HD_assoc"/>
    <property type="match status" value="1"/>
</dbReference>
<dbReference type="PROSITE" id="PS51831">
    <property type="entry name" value="HD"/>
    <property type="match status" value="1"/>
</dbReference>
<dbReference type="Pfam" id="PF01966">
    <property type="entry name" value="HD"/>
    <property type="match status" value="1"/>
</dbReference>
<dbReference type="GO" id="GO:0016787">
    <property type="term" value="F:hydrolase activity"/>
    <property type="evidence" value="ECO:0007669"/>
    <property type="project" value="UniProtKB-KW"/>
</dbReference>
<dbReference type="InterPro" id="IPR051094">
    <property type="entry name" value="Diverse_Catalytic_Enzymes"/>
</dbReference>
<evidence type="ECO:0000259" key="3">
    <source>
        <dbReference type="PROSITE" id="PS51831"/>
    </source>
</evidence>
<dbReference type="InterPro" id="IPR006674">
    <property type="entry name" value="HD_domain"/>
</dbReference>
<dbReference type="Gene3D" id="1.10.3210.10">
    <property type="entry name" value="Hypothetical protein af1432"/>
    <property type="match status" value="1"/>
</dbReference>
<feature type="domain" description="HD" evidence="3">
    <location>
        <begin position="110"/>
        <end position="216"/>
    </location>
</feature>
<keyword evidence="1" id="KW-0378">Hydrolase</keyword>
<proteinExistence type="predicted"/>
<dbReference type="Proteomes" id="UP000184295">
    <property type="component" value="Unassembled WGS sequence"/>
</dbReference>
<dbReference type="AlphaFoldDB" id="A0A1M4W1X0"/>
<dbReference type="EMBL" id="FQUL01000021">
    <property type="protein sequence ID" value="SHE75150.1"/>
    <property type="molecule type" value="Genomic_DNA"/>
</dbReference>
<keyword evidence="5" id="KW-1185">Reference proteome</keyword>
<sequence length="376" mass="41878">MVTERAETWRSTMRGTIANDVVLAHSDSDRRLISPSSFDRQQRERLESHLDPNATRSSGAGQRANLEEADPYRTCFEVDRDRILHKGTAFRRLAGKTQVFIFPEDHMRTRLTHALEVEQVARSIASALCLNTTLAEAIALGHDCGHGPFGHASEDALSPYLERGFDHARFGADVVLKDLNLTWQTLDGIRCHSWSLPAPSTLEGEVVSWADRVAYVCHDFEDACRAGIVRESMLPKAVLDTLGSVKGRQLDVLITDIIETSLKSGRVGMSPDMADILAEFRTFNYEYIYMRPASVEQNKVVVEMLQSLVEYFIDRPHLDVFGERNHDEVTAGSVAATEQAVAYVAGMTDRFAVRSAMKHLGWSTSKLPRGVDLGSI</sequence>
<dbReference type="RefSeq" id="WP_072790807.1">
    <property type="nucleotide sequence ID" value="NZ_FQUL01000021.1"/>
</dbReference>
<dbReference type="SMART" id="SM00471">
    <property type="entry name" value="HDc"/>
    <property type="match status" value="1"/>
</dbReference>
<dbReference type="InterPro" id="IPR026875">
    <property type="entry name" value="PHydrolase_assoc_dom"/>
</dbReference>
<organism evidence="4 5">
    <name type="scientific">Ferrithrix thermotolerans DSM 19514</name>
    <dbReference type="NCBI Taxonomy" id="1121881"/>
    <lineage>
        <taxon>Bacteria</taxon>
        <taxon>Bacillati</taxon>
        <taxon>Actinomycetota</taxon>
        <taxon>Acidimicrobiia</taxon>
        <taxon>Acidimicrobiales</taxon>
        <taxon>Acidimicrobiaceae</taxon>
        <taxon>Ferrithrix</taxon>
    </lineage>
</organism>
<dbReference type="CDD" id="cd00077">
    <property type="entry name" value="HDc"/>
    <property type="match status" value="1"/>
</dbReference>
<dbReference type="STRING" id="1121881.SAMN02745225_01510"/>
<dbReference type="PANTHER" id="PTHR35795:SF1">
    <property type="entry name" value="BIS(5'-NUCLEOSYL)-TETRAPHOSPHATASE, SYMMETRICAL"/>
    <property type="match status" value="1"/>
</dbReference>
<dbReference type="PANTHER" id="PTHR35795">
    <property type="entry name" value="SLR1885 PROTEIN"/>
    <property type="match status" value="1"/>
</dbReference>
<reference evidence="5" key="1">
    <citation type="submission" date="2016-11" db="EMBL/GenBank/DDBJ databases">
        <authorList>
            <person name="Varghese N."/>
            <person name="Submissions S."/>
        </authorList>
    </citation>
    <scope>NUCLEOTIDE SEQUENCE [LARGE SCALE GENOMIC DNA]</scope>
    <source>
        <strain evidence="5">DSM 19514</strain>
    </source>
</reference>
<evidence type="ECO:0000256" key="1">
    <source>
        <dbReference type="ARBA" id="ARBA00022801"/>
    </source>
</evidence>
<protein>
    <submittedName>
        <fullName evidence="4">dGTPase</fullName>
    </submittedName>
</protein>
<accession>A0A1M4W1X0</accession>
<name>A0A1M4W1X0_9ACTN</name>
<dbReference type="OrthoDB" id="9803619at2"/>
<dbReference type="SUPFAM" id="SSF109604">
    <property type="entry name" value="HD-domain/PDEase-like"/>
    <property type="match status" value="1"/>
</dbReference>
<evidence type="ECO:0000313" key="4">
    <source>
        <dbReference type="EMBL" id="SHE75150.1"/>
    </source>
</evidence>
<gene>
    <name evidence="4" type="ORF">SAMN02745225_01510</name>
</gene>
<dbReference type="InterPro" id="IPR003607">
    <property type="entry name" value="HD/PDEase_dom"/>
</dbReference>
<evidence type="ECO:0000313" key="5">
    <source>
        <dbReference type="Proteomes" id="UP000184295"/>
    </source>
</evidence>
<evidence type="ECO:0000256" key="2">
    <source>
        <dbReference type="SAM" id="MobiDB-lite"/>
    </source>
</evidence>
<feature type="compositionally biased region" description="Basic and acidic residues" evidence="2">
    <location>
        <begin position="40"/>
        <end position="50"/>
    </location>
</feature>